<name>A0A1Y2CEP1_9FUNG</name>
<gene>
    <name evidence="1" type="ORF">BCR33DRAFT_765345</name>
</gene>
<sequence length="291" mass="32769">MVENTSRLLLPSLPPFCKPGLLKAARQTGYNGPMSCQELSDFAEKLSLGPYIYQRPLSFKCRKQKSKYQNDPDWSTSILGTKTIALDISRRVLEDGFICIFVDAETERRKGADLTPTHSYVVVVERYSILLFNPHPNNVSWPPASFPLLNALPVCHLKYIAHVNGDQNSDTDCTYRCVDFVCQYSKSLENGGFPRLKHTRFSKFQYNGNLPKTTPQYRRHYYHKSTSKQLLSGENIASYIDVGKQRCPGLANDCGNGCLAVAEDSQGNPLFLCQAVAWSSDGNPYFLLLDF</sequence>
<keyword evidence="2" id="KW-1185">Reference proteome</keyword>
<protein>
    <submittedName>
        <fullName evidence="1">Uncharacterized protein</fullName>
    </submittedName>
</protein>
<comment type="caution">
    <text evidence="1">The sequence shown here is derived from an EMBL/GenBank/DDBJ whole genome shotgun (WGS) entry which is preliminary data.</text>
</comment>
<dbReference type="OrthoDB" id="2163729at2759"/>
<dbReference type="AlphaFoldDB" id="A0A1Y2CEP1"/>
<accession>A0A1Y2CEP1</accession>
<evidence type="ECO:0000313" key="2">
    <source>
        <dbReference type="Proteomes" id="UP000193642"/>
    </source>
</evidence>
<proteinExistence type="predicted"/>
<evidence type="ECO:0000313" key="1">
    <source>
        <dbReference type="EMBL" id="ORY45482.1"/>
    </source>
</evidence>
<organism evidence="1 2">
    <name type="scientific">Rhizoclosmatium globosum</name>
    <dbReference type="NCBI Taxonomy" id="329046"/>
    <lineage>
        <taxon>Eukaryota</taxon>
        <taxon>Fungi</taxon>
        <taxon>Fungi incertae sedis</taxon>
        <taxon>Chytridiomycota</taxon>
        <taxon>Chytridiomycota incertae sedis</taxon>
        <taxon>Chytridiomycetes</taxon>
        <taxon>Chytridiales</taxon>
        <taxon>Chytriomycetaceae</taxon>
        <taxon>Rhizoclosmatium</taxon>
    </lineage>
</organism>
<feature type="non-terminal residue" evidence="1">
    <location>
        <position position="291"/>
    </location>
</feature>
<dbReference type="EMBL" id="MCGO01000019">
    <property type="protein sequence ID" value="ORY45482.1"/>
    <property type="molecule type" value="Genomic_DNA"/>
</dbReference>
<reference evidence="1 2" key="1">
    <citation type="submission" date="2016-07" db="EMBL/GenBank/DDBJ databases">
        <title>Pervasive Adenine N6-methylation of Active Genes in Fungi.</title>
        <authorList>
            <consortium name="DOE Joint Genome Institute"/>
            <person name="Mondo S.J."/>
            <person name="Dannebaum R.O."/>
            <person name="Kuo R.C."/>
            <person name="Labutti K."/>
            <person name="Haridas S."/>
            <person name="Kuo A."/>
            <person name="Salamov A."/>
            <person name="Ahrendt S.R."/>
            <person name="Lipzen A."/>
            <person name="Sullivan W."/>
            <person name="Andreopoulos W.B."/>
            <person name="Clum A."/>
            <person name="Lindquist E."/>
            <person name="Daum C."/>
            <person name="Ramamoorthy G.K."/>
            <person name="Gryganskyi A."/>
            <person name="Culley D."/>
            <person name="Magnuson J.K."/>
            <person name="James T.Y."/>
            <person name="O'Malley M.A."/>
            <person name="Stajich J.E."/>
            <person name="Spatafora J.W."/>
            <person name="Visel A."/>
            <person name="Grigoriev I.V."/>
        </authorList>
    </citation>
    <scope>NUCLEOTIDE SEQUENCE [LARGE SCALE GENOMIC DNA]</scope>
    <source>
        <strain evidence="1 2">JEL800</strain>
    </source>
</reference>
<dbReference type="Proteomes" id="UP000193642">
    <property type="component" value="Unassembled WGS sequence"/>
</dbReference>